<dbReference type="Proteomes" id="UP001163823">
    <property type="component" value="Chromosome 2"/>
</dbReference>
<dbReference type="AlphaFoldDB" id="A0AAD7VKX0"/>
<proteinExistence type="predicted"/>
<reference evidence="1" key="1">
    <citation type="journal article" date="2023" name="Science">
        <title>Elucidation of the pathway for biosynthesis of saponin adjuvants from the soapbark tree.</title>
        <authorList>
            <person name="Reed J."/>
            <person name="Orme A."/>
            <person name="El-Demerdash A."/>
            <person name="Owen C."/>
            <person name="Martin L.B.B."/>
            <person name="Misra R.C."/>
            <person name="Kikuchi S."/>
            <person name="Rejzek M."/>
            <person name="Martin A.C."/>
            <person name="Harkess A."/>
            <person name="Leebens-Mack J."/>
            <person name="Louveau T."/>
            <person name="Stephenson M.J."/>
            <person name="Osbourn A."/>
        </authorList>
    </citation>
    <scope>NUCLEOTIDE SEQUENCE</scope>
    <source>
        <strain evidence="1">S10</strain>
    </source>
</reference>
<dbReference type="InterPro" id="IPR053151">
    <property type="entry name" value="RNase_H-like"/>
</dbReference>
<sequence>MGHQVKGCPLSFGQEAMVEWVFPGGDWVKLNTDEASKGGALAGAGGVLRHFYGFWLSGFSHNLGVCSTIVAELWGVFGRLWLKSIQWQQCS</sequence>
<accession>A0AAD7VKX0</accession>
<dbReference type="PANTHER" id="PTHR47723">
    <property type="entry name" value="OS05G0353850 PROTEIN"/>
    <property type="match status" value="1"/>
</dbReference>
<dbReference type="PANTHER" id="PTHR47723:SF19">
    <property type="entry name" value="POLYNUCLEOTIDYL TRANSFERASE, RIBONUCLEASE H-LIKE SUPERFAMILY PROTEIN"/>
    <property type="match status" value="1"/>
</dbReference>
<keyword evidence="2" id="KW-1185">Reference proteome</keyword>
<comment type="caution">
    <text evidence="1">The sequence shown here is derived from an EMBL/GenBank/DDBJ whole genome shotgun (WGS) entry which is preliminary data.</text>
</comment>
<dbReference type="KEGG" id="qsa:O6P43_002913"/>
<evidence type="ECO:0000313" key="1">
    <source>
        <dbReference type="EMBL" id="KAJ7979522.1"/>
    </source>
</evidence>
<name>A0AAD7VKX0_QUISA</name>
<protein>
    <submittedName>
        <fullName evidence="1">Ribonuclease H</fullName>
    </submittedName>
</protein>
<organism evidence="1 2">
    <name type="scientific">Quillaja saponaria</name>
    <name type="common">Soap bark tree</name>
    <dbReference type="NCBI Taxonomy" id="32244"/>
    <lineage>
        <taxon>Eukaryota</taxon>
        <taxon>Viridiplantae</taxon>
        <taxon>Streptophyta</taxon>
        <taxon>Embryophyta</taxon>
        <taxon>Tracheophyta</taxon>
        <taxon>Spermatophyta</taxon>
        <taxon>Magnoliopsida</taxon>
        <taxon>eudicotyledons</taxon>
        <taxon>Gunneridae</taxon>
        <taxon>Pentapetalae</taxon>
        <taxon>rosids</taxon>
        <taxon>fabids</taxon>
        <taxon>Fabales</taxon>
        <taxon>Quillajaceae</taxon>
        <taxon>Quillaja</taxon>
    </lineage>
</organism>
<dbReference type="EMBL" id="JARAOO010000002">
    <property type="protein sequence ID" value="KAJ7979522.1"/>
    <property type="molecule type" value="Genomic_DNA"/>
</dbReference>
<gene>
    <name evidence="1" type="ORF">O6P43_002913</name>
</gene>
<evidence type="ECO:0000313" key="2">
    <source>
        <dbReference type="Proteomes" id="UP001163823"/>
    </source>
</evidence>